<evidence type="ECO:0000256" key="1">
    <source>
        <dbReference type="SAM" id="Phobius"/>
    </source>
</evidence>
<comment type="caution">
    <text evidence="3">The sequence shown here is derived from an EMBL/GenBank/DDBJ whole genome shotgun (WGS) entry which is preliminary data.</text>
</comment>
<dbReference type="InterPro" id="IPR012337">
    <property type="entry name" value="RNaseH-like_sf"/>
</dbReference>
<dbReference type="SUPFAM" id="SSF53098">
    <property type="entry name" value="Ribonuclease H-like"/>
    <property type="match status" value="1"/>
</dbReference>
<dbReference type="GO" id="GO:0015074">
    <property type="term" value="P:DNA integration"/>
    <property type="evidence" value="ECO:0007669"/>
    <property type="project" value="InterPro"/>
</dbReference>
<keyword evidence="1" id="KW-0812">Transmembrane</keyword>
<feature type="transmembrane region" description="Helical" evidence="1">
    <location>
        <begin position="12"/>
        <end position="31"/>
    </location>
</feature>
<organism evidence="3 4">
    <name type="scientific">Paractinoplanes rishiriensis</name>
    <dbReference type="NCBI Taxonomy" id="1050105"/>
    <lineage>
        <taxon>Bacteria</taxon>
        <taxon>Bacillati</taxon>
        <taxon>Actinomycetota</taxon>
        <taxon>Actinomycetes</taxon>
        <taxon>Micromonosporales</taxon>
        <taxon>Micromonosporaceae</taxon>
        <taxon>Paractinoplanes</taxon>
    </lineage>
</organism>
<accession>A0A919N1A2</accession>
<evidence type="ECO:0000313" key="3">
    <source>
        <dbReference type="EMBL" id="GIF00926.1"/>
    </source>
</evidence>
<name>A0A919N1A2_9ACTN</name>
<feature type="domain" description="Integrase catalytic" evidence="2">
    <location>
        <begin position="174"/>
        <end position="347"/>
    </location>
</feature>
<protein>
    <recommendedName>
        <fullName evidence="2">Integrase catalytic domain-containing protein</fullName>
    </recommendedName>
</protein>
<dbReference type="InterPro" id="IPR001584">
    <property type="entry name" value="Integrase_cat-core"/>
</dbReference>
<dbReference type="AlphaFoldDB" id="A0A919N1A2"/>
<evidence type="ECO:0000259" key="2">
    <source>
        <dbReference type="PROSITE" id="PS50994"/>
    </source>
</evidence>
<keyword evidence="1" id="KW-1133">Transmembrane helix</keyword>
<gene>
    <name evidence="3" type="ORF">Ari01nite_83900</name>
</gene>
<dbReference type="Gene3D" id="3.30.420.10">
    <property type="entry name" value="Ribonuclease H-like superfamily/Ribonuclease H"/>
    <property type="match status" value="1"/>
</dbReference>
<keyword evidence="1" id="KW-0472">Membrane</keyword>
<dbReference type="GO" id="GO:0003676">
    <property type="term" value="F:nucleic acid binding"/>
    <property type="evidence" value="ECO:0007669"/>
    <property type="project" value="InterPro"/>
</dbReference>
<dbReference type="Proteomes" id="UP000636960">
    <property type="component" value="Unassembled WGS sequence"/>
</dbReference>
<reference evidence="3" key="1">
    <citation type="submission" date="2021-01" db="EMBL/GenBank/DDBJ databases">
        <title>Whole genome shotgun sequence of Actinoplanes rishiriensis NBRC 108556.</title>
        <authorList>
            <person name="Komaki H."/>
            <person name="Tamura T."/>
        </authorList>
    </citation>
    <scope>NUCLEOTIDE SEQUENCE</scope>
    <source>
        <strain evidence="3">NBRC 108556</strain>
    </source>
</reference>
<dbReference type="Pfam" id="PF13683">
    <property type="entry name" value="rve_3"/>
    <property type="match status" value="1"/>
</dbReference>
<sequence>MRVRAAWDSRRLSGYGVVTASLVYLVLRQLLQMLTQLARDDGAKDVELLVLRHQVAVLRRQVHRPKLEPADRVVLAALSRLLPRPRWPIFFVTPATLLRWHRQLIARHWTYPHATPGRPPIARHIRELVLRLARENPAWGHRRIQGELVGLGHKIAASTVWKILHQAGVDPAPRRTGPTWQQFLTTQAHAMLACDFFTVDTVFLKRVYVLFFLEVATRRVHVAGVTAHPTGAWVAQQARNLLMDLNERADSVRFLLRDRDAKFTAVFDTVFTAAGIEVIRTPPQAPRANAFAERWVGTVRRECTDRMLIVGERHLTAVLANYTRHYNEHRPHRSLGQRPPEPRSDVAELTAAAKVDRRPVLDGLINEYAQAA</sequence>
<keyword evidence="4" id="KW-1185">Reference proteome</keyword>
<dbReference type="EMBL" id="BOMV01000092">
    <property type="protein sequence ID" value="GIF00926.1"/>
    <property type="molecule type" value="Genomic_DNA"/>
</dbReference>
<dbReference type="SUPFAM" id="SSF46689">
    <property type="entry name" value="Homeodomain-like"/>
    <property type="match status" value="1"/>
</dbReference>
<evidence type="ECO:0000313" key="4">
    <source>
        <dbReference type="Proteomes" id="UP000636960"/>
    </source>
</evidence>
<dbReference type="InterPro" id="IPR009057">
    <property type="entry name" value="Homeodomain-like_sf"/>
</dbReference>
<dbReference type="PROSITE" id="PS50994">
    <property type="entry name" value="INTEGRASE"/>
    <property type="match status" value="1"/>
</dbReference>
<dbReference type="InterPro" id="IPR036397">
    <property type="entry name" value="RNaseH_sf"/>
</dbReference>
<proteinExistence type="predicted"/>